<keyword evidence="3" id="KW-0732">Signal</keyword>
<organism evidence="8 9">
    <name type="scientific">Chitinophaga caeni</name>
    <dbReference type="NCBI Taxonomy" id="2029983"/>
    <lineage>
        <taxon>Bacteria</taxon>
        <taxon>Pseudomonadati</taxon>
        <taxon>Bacteroidota</taxon>
        <taxon>Chitinophagia</taxon>
        <taxon>Chitinophagales</taxon>
        <taxon>Chitinophagaceae</taxon>
        <taxon>Chitinophaga</taxon>
    </lineage>
</organism>
<sequence>MSSKILSITLNLILVSVIFHGCKKFLDLKPDKSLTTINNLEDLQSLLDNASLTKTTNLQDIIADDYYLATETFHTLNSDARDAYIWSPTADGILNWKYNYQTIRVCNVVLSELKKLNISNQEDYNNIKGQALMKRAFSFFLLSQIFAPPLTDSTKGLPSIPLRLLPDIEKTYPRSTVEETYEQIINDLTMAIQLLPKNGEAMNRPDKANTSALLARIFLAIGDYKNALTYSNQYLEKNEKLMDFNNLDPNLTSPIPPYNEEICYNLITDGPLWTLRGANIDSILIGSYDSMDLRKKIFFERKNNGVYAFRGNYGSSGNYNAFAGITVSEMMLIKAECLARKGDSILALDELNKLLIKRFISGKFEPIILPTTSGLVDRILQERRKELIFRSVRWSDIRRLNLEGKNIIMTRSVDDRIYQLLPNDLRYTWIIPNEIMALNPTWEQNKR</sequence>
<feature type="domain" description="RagB/SusD" evidence="6">
    <location>
        <begin position="313"/>
        <end position="401"/>
    </location>
</feature>
<evidence type="ECO:0008006" key="10">
    <source>
        <dbReference type="Google" id="ProtNLM"/>
    </source>
</evidence>
<comment type="similarity">
    <text evidence="2">Belongs to the SusD family.</text>
</comment>
<dbReference type="InterPro" id="IPR012944">
    <property type="entry name" value="SusD_RagB_dom"/>
</dbReference>
<dbReference type="SUPFAM" id="SSF48452">
    <property type="entry name" value="TPR-like"/>
    <property type="match status" value="1"/>
</dbReference>
<dbReference type="Proteomes" id="UP000220133">
    <property type="component" value="Chromosome"/>
</dbReference>
<keyword evidence="9" id="KW-1185">Reference proteome</keyword>
<name>A0A291QY84_9BACT</name>
<dbReference type="Pfam" id="PF07980">
    <property type="entry name" value="SusD_RagB"/>
    <property type="match status" value="1"/>
</dbReference>
<keyword evidence="4" id="KW-0472">Membrane</keyword>
<dbReference type="RefSeq" id="WP_098195347.1">
    <property type="nucleotide sequence ID" value="NZ_CP023777.1"/>
</dbReference>
<proteinExistence type="inferred from homology"/>
<dbReference type="GO" id="GO:0009279">
    <property type="term" value="C:cell outer membrane"/>
    <property type="evidence" value="ECO:0007669"/>
    <property type="project" value="UniProtKB-SubCell"/>
</dbReference>
<dbReference type="Gene3D" id="1.25.40.390">
    <property type="match status" value="2"/>
</dbReference>
<feature type="domain" description="SusD-like N-terminal" evidence="7">
    <location>
        <begin position="24"/>
        <end position="219"/>
    </location>
</feature>
<evidence type="ECO:0000256" key="4">
    <source>
        <dbReference type="ARBA" id="ARBA00023136"/>
    </source>
</evidence>
<comment type="subcellular location">
    <subcellularLocation>
        <location evidence="1">Cell outer membrane</location>
    </subcellularLocation>
</comment>
<evidence type="ECO:0000259" key="6">
    <source>
        <dbReference type="Pfam" id="PF07980"/>
    </source>
</evidence>
<evidence type="ECO:0000256" key="2">
    <source>
        <dbReference type="ARBA" id="ARBA00006275"/>
    </source>
</evidence>
<dbReference type="AlphaFoldDB" id="A0A291QY84"/>
<reference evidence="8 9" key="1">
    <citation type="submission" date="2017-10" db="EMBL/GenBank/DDBJ databases">
        <title>Paenichitinophaga pekingensis gen. nov., sp. nov., isolated from activated sludge.</title>
        <authorList>
            <person name="Jin D."/>
            <person name="Kong X."/>
            <person name="Deng Y."/>
            <person name="Bai Z."/>
        </authorList>
    </citation>
    <scope>NUCLEOTIDE SEQUENCE [LARGE SCALE GENOMIC DNA]</scope>
    <source>
        <strain evidence="8 9">13</strain>
    </source>
</reference>
<dbReference type="OrthoDB" id="653598at2"/>
<evidence type="ECO:0000313" key="9">
    <source>
        <dbReference type="Proteomes" id="UP000220133"/>
    </source>
</evidence>
<evidence type="ECO:0000256" key="5">
    <source>
        <dbReference type="ARBA" id="ARBA00023237"/>
    </source>
</evidence>
<dbReference type="EMBL" id="CP023777">
    <property type="protein sequence ID" value="ATL48979.1"/>
    <property type="molecule type" value="Genomic_DNA"/>
</dbReference>
<evidence type="ECO:0000256" key="1">
    <source>
        <dbReference type="ARBA" id="ARBA00004442"/>
    </source>
</evidence>
<evidence type="ECO:0000313" key="8">
    <source>
        <dbReference type="EMBL" id="ATL48979.1"/>
    </source>
</evidence>
<protein>
    <recommendedName>
        <fullName evidence="10">RagB/SusD family nutrient uptake outer membrane protein</fullName>
    </recommendedName>
</protein>
<accession>A0A291QY84</accession>
<dbReference type="KEGG" id="cbae:COR50_18385"/>
<evidence type="ECO:0000259" key="7">
    <source>
        <dbReference type="Pfam" id="PF14322"/>
    </source>
</evidence>
<dbReference type="InterPro" id="IPR033985">
    <property type="entry name" value="SusD-like_N"/>
</dbReference>
<keyword evidence="5" id="KW-0998">Cell outer membrane</keyword>
<dbReference type="InterPro" id="IPR011990">
    <property type="entry name" value="TPR-like_helical_dom_sf"/>
</dbReference>
<dbReference type="Pfam" id="PF14322">
    <property type="entry name" value="SusD-like_3"/>
    <property type="match status" value="1"/>
</dbReference>
<gene>
    <name evidence="8" type="ORF">COR50_18385</name>
</gene>
<evidence type="ECO:0000256" key="3">
    <source>
        <dbReference type="ARBA" id="ARBA00022729"/>
    </source>
</evidence>